<protein>
    <submittedName>
        <fullName evidence="7">Magnesium transporter CorA family protein</fullName>
    </submittedName>
</protein>
<keyword evidence="3 6" id="KW-0812">Transmembrane</keyword>
<dbReference type="GO" id="GO:0016020">
    <property type="term" value="C:membrane"/>
    <property type="evidence" value="ECO:0007669"/>
    <property type="project" value="UniProtKB-SubCell"/>
</dbReference>
<keyword evidence="4 6" id="KW-1133">Transmembrane helix</keyword>
<feature type="transmembrane region" description="Helical" evidence="6">
    <location>
        <begin position="247"/>
        <end position="267"/>
    </location>
</feature>
<evidence type="ECO:0000256" key="3">
    <source>
        <dbReference type="ARBA" id="ARBA00022692"/>
    </source>
</evidence>
<evidence type="ECO:0000313" key="7">
    <source>
        <dbReference type="EMBL" id="HIU22042.1"/>
    </source>
</evidence>
<evidence type="ECO:0000256" key="5">
    <source>
        <dbReference type="ARBA" id="ARBA00023136"/>
    </source>
</evidence>
<keyword evidence="5 6" id="KW-0472">Membrane</keyword>
<comment type="similarity">
    <text evidence="2">Belongs to the CorA metal ion transporter (MIT) (TC 1.A.35) family.</text>
</comment>
<evidence type="ECO:0000256" key="1">
    <source>
        <dbReference type="ARBA" id="ARBA00004141"/>
    </source>
</evidence>
<dbReference type="InterPro" id="IPR045861">
    <property type="entry name" value="CorA_cytoplasmic_dom"/>
</dbReference>
<dbReference type="InterPro" id="IPR045863">
    <property type="entry name" value="CorA_TM1_TM2"/>
</dbReference>
<evidence type="ECO:0000256" key="4">
    <source>
        <dbReference type="ARBA" id="ARBA00022989"/>
    </source>
</evidence>
<evidence type="ECO:0000313" key="8">
    <source>
        <dbReference type="Proteomes" id="UP000824087"/>
    </source>
</evidence>
<comment type="subcellular location">
    <subcellularLocation>
        <location evidence="1">Membrane</location>
        <topology evidence="1">Multi-pass membrane protein</topology>
    </subcellularLocation>
</comment>
<dbReference type="Gene3D" id="1.20.58.340">
    <property type="entry name" value="Magnesium transport protein CorA, transmembrane region"/>
    <property type="match status" value="2"/>
</dbReference>
<name>A0A9D1L3I8_9BACT</name>
<dbReference type="Pfam" id="PF01544">
    <property type="entry name" value="CorA"/>
    <property type="match status" value="1"/>
</dbReference>
<sequence length="305" mass="34746">MITIYKNENSQLKKQKEIEAGTWINVDHFSNEELDEIHKSTNIELNLLKKLMDTHETARVEQREDTVLIVLKVPIKKYNGYRTVPLGIIVAPNHIVTICNEGNQVFKQPLEDSSLNPLEKTNFTIQIFYYVATLYLSHLEEVQNDLQNQEKSLYHATNNTALKGLMKIEKSLVYFMQSLSSNEMVLERIASGNVLPLYKGDERLLEDAMIENRQAIAMANLYQELLSSLTDSYGTIISNNLNQIMKFLAGVTIVISIPTMVSSFIGMNVPLGKLGEDPMAFLYLCIFSLIISLIVAFYLKRKNML</sequence>
<organism evidence="7 8">
    <name type="scientific">Candidatus Fimihabitans intestinipullorum</name>
    <dbReference type="NCBI Taxonomy" id="2840820"/>
    <lineage>
        <taxon>Bacteria</taxon>
        <taxon>Bacillati</taxon>
        <taxon>Mycoplasmatota</taxon>
        <taxon>Mycoplasmatota incertae sedis</taxon>
        <taxon>Candidatus Fimihabitans</taxon>
    </lineage>
</organism>
<dbReference type="CDD" id="cd12827">
    <property type="entry name" value="EcCorA_ZntB-like_u2"/>
    <property type="match status" value="1"/>
</dbReference>
<dbReference type="EMBL" id="DVML01000006">
    <property type="protein sequence ID" value="HIU22042.1"/>
    <property type="molecule type" value="Genomic_DNA"/>
</dbReference>
<comment type="caution">
    <text evidence="7">The sequence shown here is derived from an EMBL/GenBank/DDBJ whole genome shotgun (WGS) entry which is preliminary data.</text>
</comment>
<dbReference type="PANTHER" id="PTHR47891">
    <property type="entry name" value="TRANSPORTER-RELATED"/>
    <property type="match status" value="1"/>
</dbReference>
<evidence type="ECO:0000256" key="6">
    <source>
        <dbReference type="SAM" id="Phobius"/>
    </source>
</evidence>
<evidence type="ECO:0000256" key="2">
    <source>
        <dbReference type="ARBA" id="ARBA00009765"/>
    </source>
</evidence>
<proteinExistence type="inferred from homology"/>
<dbReference type="GO" id="GO:0046873">
    <property type="term" value="F:metal ion transmembrane transporter activity"/>
    <property type="evidence" value="ECO:0007669"/>
    <property type="project" value="InterPro"/>
</dbReference>
<feature type="transmembrane region" description="Helical" evidence="6">
    <location>
        <begin position="279"/>
        <end position="299"/>
    </location>
</feature>
<dbReference type="Gene3D" id="3.30.460.20">
    <property type="entry name" value="CorA soluble domain-like"/>
    <property type="match status" value="1"/>
</dbReference>
<accession>A0A9D1L3I8</accession>
<dbReference type="SUPFAM" id="SSF144083">
    <property type="entry name" value="Magnesium transport protein CorA, transmembrane region"/>
    <property type="match status" value="1"/>
</dbReference>
<dbReference type="AlphaFoldDB" id="A0A9D1L3I8"/>
<dbReference type="PANTHER" id="PTHR47891:SF2">
    <property type="entry name" value="MAGNESIUM AND COBALT TRANSPORTER"/>
    <property type="match status" value="1"/>
</dbReference>
<dbReference type="InterPro" id="IPR002523">
    <property type="entry name" value="MgTranspt_CorA/ZnTranspt_ZntB"/>
</dbReference>
<dbReference type="Proteomes" id="UP000824087">
    <property type="component" value="Unassembled WGS sequence"/>
</dbReference>
<dbReference type="InterPro" id="IPR047199">
    <property type="entry name" value="CorA-like"/>
</dbReference>
<reference evidence="7" key="2">
    <citation type="journal article" date="2021" name="PeerJ">
        <title>Extensive microbial diversity within the chicken gut microbiome revealed by metagenomics and culture.</title>
        <authorList>
            <person name="Gilroy R."/>
            <person name="Ravi A."/>
            <person name="Getino M."/>
            <person name="Pursley I."/>
            <person name="Horton D.L."/>
            <person name="Alikhan N.F."/>
            <person name="Baker D."/>
            <person name="Gharbi K."/>
            <person name="Hall N."/>
            <person name="Watson M."/>
            <person name="Adriaenssens E.M."/>
            <person name="Foster-Nyarko E."/>
            <person name="Jarju S."/>
            <person name="Secka A."/>
            <person name="Antonio M."/>
            <person name="Oren A."/>
            <person name="Chaudhuri R.R."/>
            <person name="La Ragione R."/>
            <person name="Hildebrand F."/>
            <person name="Pallen M.J."/>
        </authorList>
    </citation>
    <scope>NUCLEOTIDE SEQUENCE</scope>
    <source>
        <strain evidence="7">CHK197-8231</strain>
    </source>
</reference>
<dbReference type="SUPFAM" id="SSF143865">
    <property type="entry name" value="CorA soluble domain-like"/>
    <property type="match status" value="1"/>
</dbReference>
<gene>
    <name evidence="7" type="ORF">IAD49_00450</name>
</gene>
<reference evidence="7" key="1">
    <citation type="submission" date="2020-10" db="EMBL/GenBank/DDBJ databases">
        <authorList>
            <person name="Gilroy R."/>
        </authorList>
    </citation>
    <scope>NUCLEOTIDE SEQUENCE</scope>
    <source>
        <strain evidence="7">CHK197-8231</strain>
    </source>
</reference>